<keyword evidence="1" id="KW-0949">S-adenosyl-L-methionine</keyword>
<evidence type="ECO:0000256" key="3">
    <source>
        <dbReference type="ARBA" id="ARBA00023004"/>
    </source>
</evidence>
<dbReference type="InterPro" id="IPR058240">
    <property type="entry name" value="rSAM_sf"/>
</dbReference>
<feature type="non-terminal residue" evidence="6">
    <location>
        <position position="1"/>
    </location>
</feature>
<protein>
    <recommendedName>
        <fullName evidence="5">Radical SAM core domain-containing protein</fullName>
    </recommendedName>
</protein>
<dbReference type="InterPro" id="IPR013785">
    <property type="entry name" value="Aldolase_TIM"/>
</dbReference>
<keyword evidence="2" id="KW-0479">Metal-binding</keyword>
<gene>
    <name evidence="6" type="ORF">S01H1_50775</name>
</gene>
<accession>X0VZF1</accession>
<dbReference type="InterPro" id="IPR040086">
    <property type="entry name" value="MJ0683-like"/>
</dbReference>
<keyword evidence="4" id="KW-0411">Iron-sulfur</keyword>
<dbReference type="PANTHER" id="PTHR43432">
    <property type="entry name" value="SLR0285 PROTEIN"/>
    <property type="match status" value="1"/>
</dbReference>
<evidence type="ECO:0000259" key="5">
    <source>
        <dbReference type="PROSITE" id="PS51918"/>
    </source>
</evidence>
<name>X0VZF1_9ZZZZ</name>
<dbReference type="EMBL" id="BARS01032729">
    <property type="protein sequence ID" value="GAG17818.1"/>
    <property type="molecule type" value="Genomic_DNA"/>
</dbReference>
<dbReference type="Gene3D" id="3.20.20.70">
    <property type="entry name" value="Aldolase class I"/>
    <property type="match status" value="1"/>
</dbReference>
<feature type="domain" description="Radical SAM core" evidence="5">
    <location>
        <begin position="8"/>
        <end position="241"/>
    </location>
</feature>
<evidence type="ECO:0000256" key="4">
    <source>
        <dbReference type="ARBA" id="ARBA00023014"/>
    </source>
</evidence>
<reference evidence="6" key="1">
    <citation type="journal article" date="2014" name="Front. Microbiol.">
        <title>High frequency of phylogenetically diverse reductive dehalogenase-homologous genes in deep subseafloor sedimentary metagenomes.</title>
        <authorList>
            <person name="Kawai M."/>
            <person name="Futagami T."/>
            <person name="Toyoda A."/>
            <person name="Takaki Y."/>
            <person name="Nishi S."/>
            <person name="Hori S."/>
            <person name="Arai W."/>
            <person name="Tsubouchi T."/>
            <person name="Morono Y."/>
            <person name="Uchiyama I."/>
            <person name="Ito T."/>
            <person name="Fujiyama A."/>
            <person name="Inagaki F."/>
            <person name="Takami H."/>
        </authorList>
    </citation>
    <scope>NUCLEOTIDE SEQUENCE</scope>
    <source>
        <strain evidence="6">Expedition CK06-06</strain>
    </source>
</reference>
<dbReference type="InterPro" id="IPR007197">
    <property type="entry name" value="rSAM"/>
</dbReference>
<dbReference type="PROSITE" id="PS51918">
    <property type="entry name" value="RADICAL_SAM"/>
    <property type="match status" value="1"/>
</dbReference>
<evidence type="ECO:0000256" key="2">
    <source>
        <dbReference type="ARBA" id="ARBA00022723"/>
    </source>
</evidence>
<keyword evidence="3" id="KW-0408">Iron</keyword>
<organism evidence="6">
    <name type="scientific">marine sediment metagenome</name>
    <dbReference type="NCBI Taxonomy" id="412755"/>
    <lineage>
        <taxon>unclassified sequences</taxon>
        <taxon>metagenomes</taxon>
        <taxon>ecological metagenomes</taxon>
    </lineage>
</organism>
<dbReference type="CDD" id="cd01335">
    <property type="entry name" value="Radical_SAM"/>
    <property type="match status" value="1"/>
</dbReference>
<dbReference type="SUPFAM" id="SSF102114">
    <property type="entry name" value="Radical SAM enzymes"/>
    <property type="match status" value="1"/>
</dbReference>
<dbReference type="SFLD" id="SFLDS00029">
    <property type="entry name" value="Radical_SAM"/>
    <property type="match status" value="1"/>
</dbReference>
<dbReference type="SFLD" id="SFLDG01084">
    <property type="entry name" value="Uncharacterised_Radical_SAM_Su"/>
    <property type="match status" value="1"/>
</dbReference>
<dbReference type="GO" id="GO:0003824">
    <property type="term" value="F:catalytic activity"/>
    <property type="evidence" value="ECO:0007669"/>
    <property type="project" value="InterPro"/>
</dbReference>
<proteinExistence type="predicted"/>
<evidence type="ECO:0000256" key="1">
    <source>
        <dbReference type="ARBA" id="ARBA00022691"/>
    </source>
</evidence>
<evidence type="ECO:0000313" key="6">
    <source>
        <dbReference type="EMBL" id="GAG17818.1"/>
    </source>
</evidence>
<dbReference type="GO" id="GO:0046872">
    <property type="term" value="F:metal ion binding"/>
    <property type="evidence" value="ECO:0007669"/>
    <property type="project" value="UniProtKB-KW"/>
</dbReference>
<dbReference type="Pfam" id="PF04055">
    <property type="entry name" value="Radical_SAM"/>
    <property type="match status" value="1"/>
</dbReference>
<dbReference type="GO" id="GO:0051536">
    <property type="term" value="F:iron-sulfur cluster binding"/>
    <property type="evidence" value="ECO:0007669"/>
    <property type="project" value="UniProtKB-KW"/>
</dbReference>
<sequence>RKTLLYQSRVEYADFCINHVEGCAHGCKFPCYAMMMKKRCGIIKSYEEWLQPKIVANALELLEKEIPRYKHKIKFVHLCFSTDPFMHKYPDVADLTLKIIERLNKDKIHCTVLTKGIYPKVLANTTKYSKNNEYGITIVSLDEGFKRRLEPYSASYKDRIESLKYLHKKGLKTWISMEPYPTPNLIQQDLQKILKEISFVDKIIFGKLNYNVKSNEFSTNRDFYYECAKIVMEFCKNKGIEYHVKYGTQKIDNRKTENIFV</sequence>
<dbReference type="AlphaFoldDB" id="X0VZF1"/>
<comment type="caution">
    <text evidence="6">The sequence shown here is derived from an EMBL/GenBank/DDBJ whole genome shotgun (WGS) entry which is preliminary data.</text>
</comment>
<feature type="non-terminal residue" evidence="6">
    <location>
        <position position="261"/>
    </location>
</feature>
<dbReference type="PANTHER" id="PTHR43432:SF6">
    <property type="entry name" value="RADICAL SAM CORE DOMAIN-CONTAINING PROTEIN"/>
    <property type="match status" value="1"/>
</dbReference>